<keyword evidence="3" id="KW-1185">Reference proteome</keyword>
<dbReference type="AlphaFoldDB" id="A0A0R1P3B0"/>
<keyword evidence="1" id="KW-0472">Membrane</keyword>
<proteinExistence type="predicted"/>
<sequence length="59" mass="6991">MMKKRELKREVATLQAQNARLSRVLSIITLMMTIANLWMTIAKFKNNQHQQEDDHHAEK</sequence>
<keyword evidence="1" id="KW-1133">Transmembrane helix</keyword>
<organism evidence="2 3">
    <name type="scientific">Limosilactobacillus frumenti DSM 13145</name>
    <dbReference type="NCBI Taxonomy" id="1423746"/>
    <lineage>
        <taxon>Bacteria</taxon>
        <taxon>Bacillati</taxon>
        <taxon>Bacillota</taxon>
        <taxon>Bacilli</taxon>
        <taxon>Lactobacillales</taxon>
        <taxon>Lactobacillaceae</taxon>
        <taxon>Limosilactobacillus</taxon>
    </lineage>
</organism>
<evidence type="ECO:0000256" key="1">
    <source>
        <dbReference type="SAM" id="Phobius"/>
    </source>
</evidence>
<name>A0A0R1P3B0_9LACO</name>
<evidence type="ECO:0000313" key="3">
    <source>
        <dbReference type="Proteomes" id="UP000051445"/>
    </source>
</evidence>
<dbReference type="EMBL" id="AZER01000016">
    <property type="protein sequence ID" value="KRL27085.1"/>
    <property type="molecule type" value="Genomic_DNA"/>
</dbReference>
<keyword evidence="1" id="KW-0812">Transmembrane</keyword>
<dbReference type="PATRIC" id="fig|1423746.3.peg.840"/>
<gene>
    <name evidence="2" type="ORF">FD27_GL000832</name>
</gene>
<dbReference type="Proteomes" id="UP000051445">
    <property type="component" value="Unassembled WGS sequence"/>
</dbReference>
<reference evidence="2 3" key="1">
    <citation type="journal article" date="2015" name="Genome Announc.">
        <title>Expanding the biotechnology potential of lactobacilli through comparative genomics of 213 strains and associated genera.</title>
        <authorList>
            <person name="Sun Z."/>
            <person name="Harris H.M."/>
            <person name="McCann A."/>
            <person name="Guo C."/>
            <person name="Argimon S."/>
            <person name="Zhang W."/>
            <person name="Yang X."/>
            <person name="Jeffery I.B."/>
            <person name="Cooney J.C."/>
            <person name="Kagawa T.F."/>
            <person name="Liu W."/>
            <person name="Song Y."/>
            <person name="Salvetti E."/>
            <person name="Wrobel A."/>
            <person name="Rasinkangas P."/>
            <person name="Parkhill J."/>
            <person name="Rea M.C."/>
            <person name="O'Sullivan O."/>
            <person name="Ritari J."/>
            <person name="Douillard F.P."/>
            <person name="Paul Ross R."/>
            <person name="Yang R."/>
            <person name="Briner A.E."/>
            <person name="Felis G.E."/>
            <person name="de Vos W.M."/>
            <person name="Barrangou R."/>
            <person name="Klaenhammer T.R."/>
            <person name="Caufield P.W."/>
            <person name="Cui Y."/>
            <person name="Zhang H."/>
            <person name="O'Toole P.W."/>
        </authorList>
    </citation>
    <scope>NUCLEOTIDE SEQUENCE [LARGE SCALE GENOMIC DNA]</scope>
    <source>
        <strain evidence="2 3">DSM 13145</strain>
    </source>
</reference>
<evidence type="ECO:0000313" key="2">
    <source>
        <dbReference type="EMBL" id="KRL27085.1"/>
    </source>
</evidence>
<dbReference type="RefSeq" id="WP_151495788.1">
    <property type="nucleotide sequence ID" value="NZ_AZER01000016.1"/>
</dbReference>
<protein>
    <submittedName>
        <fullName evidence="2">Uncharacterized protein</fullName>
    </submittedName>
</protein>
<feature type="transmembrane region" description="Helical" evidence="1">
    <location>
        <begin position="21"/>
        <end position="41"/>
    </location>
</feature>
<dbReference type="STRING" id="1423746.FD27_GL000832"/>
<accession>A0A0R1P3B0</accession>
<comment type="caution">
    <text evidence="2">The sequence shown here is derived from an EMBL/GenBank/DDBJ whole genome shotgun (WGS) entry which is preliminary data.</text>
</comment>